<protein>
    <submittedName>
        <fullName evidence="3">Nitrilase</fullName>
        <ecNumber evidence="3">3.5.5.7</ecNumber>
    </submittedName>
</protein>
<sequence>MSTIVKAAAVQISPVLYSREGTVAKVVRKIHELGQKGVRFATFPETVVPYYPYFSAVQTPIQLLSGTEYLKLLDQGVTVPSTTTDAIGEAARNAGMVVSIGVNERDGGTLYNAQLLFDADGTLIQRRRKITPTHYERMIWGQGDGSGLRAVKSQVGRIGQLACFEHNNPLARYAMMADGEQIHSAMYPGSAFGEGFAEKMEINIRQHALESGCFVVNATAWLDASQQAQIMNDTGCQIGPISGGCFTTIVTPDGTFLGEPLRSGEGEVIADLDFKLIDKRKMLMDSRGHYSRPELLSLLIDRTPTAHIHERGAPQTSGAVQEATKVGSHAPLLRDGQWDQLNAGAGRHTGNGEAQIEIMAAAHSGTRGIEAKGA</sequence>
<dbReference type="Gene3D" id="3.60.110.10">
    <property type="entry name" value="Carbon-nitrogen hydrolase"/>
    <property type="match status" value="1"/>
</dbReference>
<dbReference type="AlphaFoldDB" id="Q6RWP4"/>
<dbReference type="Pfam" id="PF00795">
    <property type="entry name" value="CN_hydrolase"/>
    <property type="match status" value="1"/>
</dbReference>
<dbReference type="PANTHER" id="PTHR46044">
    <property type="entry name" value="NITRILASE"/>
    <property type="match status" value="1"/>
</dbReference>
<dbReference type="PROSITE" id="PS50263">
    <property type="entry name" value="CN_HYDROLASE"/>
    <property type="match status" value="1"/>
</dbReference>
<comment type="similarity">
    <text evidence="1">Belongs to the carbon-nitrogen hydrolase superfamily. Nitrilase family.</text>
</comment>
<dbReference type="GO" id="GO:0018762">
    <property type="term" value="F:aliphatic nitrilase activity"/>
    <property type="evidence" value="ECO:0007669"/>
    <property type="project" value="UniProtKB-EC"/>
</dbReference>
<dbReference type="InterPro" id="IPR044149">
    <property type="entry name" value="Nitrilases_CHs"/>
</dbReference>
<dbReference type="SUPFAM" id="SSF56317">
    <property type="entry name" value="Carbon-nitrogen hydrolase"/>
    <property type="match status" value="1"/>
</dbReference>
<gene>
    <name evidence="3" type="ORF">BD7548</name>
</gene>
<dbReference type="InterPro" id="IPR003010">
    <property type="entry name" value="C-N_Hydrolase"/>
</dbReference>
<dbReference type="EC" id="3.5.5.7" evidence="3"/>
<name>Q6RWP4_9ZZZZ</name>
<dbReference type="EMBL" id="AY487458">
    <property type="protein sequence ID" value="AAR97405.1"/>
    <property type="molecule type" value="Genomic_DNA"/>
</dbReference>
<accession>Q6RWP4</accession>
<dbReference type="CDD" id="cd07564">
    <property type="entry name" value="nitrilases_CHs"/>
    <property type="match status" value="1"/>
</dbReference>
<evidence type="ECO:0000259" key="2">
    <source>
        <dbReference type="PROSITE" id="PS50263"/>
    </source>
</evidence>
<keyword evidence="3" id="KW-0378">Hydrolase</keyword>
<dbReference type="InterPro" id="IPR036526">
    <property type="entry name" value="C-N_Hydrolase_sf"/>
</dbReference>
<feature type="domain" description="CN hydrolase" evidence="2">
    <location>
        <begin position="5"/>
        <end position="274"/>
    </location>
</feature>
<organism evidence="3">
    <name type="scientific">uncultured organism</name>
    <dbReference type="NCBI Taxonomy" id="155900"/>
    <lineage>
        <taxon>unclassified sequences</taxon>
        <taxon>environmental samples</taxon>
    </lineage>
</organism>
<evidence type="ECO:0000313" key="3">
    <source>
        <dbReference type="EMBL" id="AAR97405.1"/>
    </source>
</evidence>
<evidence type="ECO:0000256" key="1">
    <source>
        <dbReference type="ARBA" id="ARBA00008129"/>
    </source>
</evidence>
<proteinExistence type="inferred from homology"/>
<dbReference type="PANTHER" id="PTHR46044:SF1">
    <property type="entry name" value="CN HYDROLASE DOMAIN-CONTAINING PROTEIN"/>
    <property type="match status" value="1"/>
</dbReference>
<reference evidence="3" key="1">
    <citation type="journal article" date="2004" name="Appl. Environ. Microbiol.">
        <title>Exploring nitrilase sequence space for enantioselective catalysis.</title>
        <authorList>
            <person name="Robertson D.E."/>
            <person name="Chaplin J.A."/>
            <person name="DeSantis G."/>
            <person name="Podar M."/>
            <person name="Madden M."/>
            <person name="Chi E."/>
            <person name="Richardson T."/>
            <person name="Milan A."/>
            <person name="Miller M."/>
            <person name="Weiner D.P."/>
            <person name="Wong K."/>
            <person name="McQuaid J."/>
            <person name="Farwell B."/>
            <person name="Preston L.A."/>
            <person name="Tan X."/>
            <person name="Snead M.A."/>
            <person name="Keller M."/>
            <person name="Mathur E."/>
            <person name="Kretz P.L."/>
            <person name="Burk M.J."/>
            <person name="Short J.M."/>
        </authorList>
    </citation>
    <scope>NUCLEOTIDE SEQUENCE</scope>
</reference>